<dbReference type="GO" id="GO:0043565">
    <property type="term" value="F:sequence-specific DNA binding"/>
    <property type="evidence" value="ECO:0007669"/>
    <property type="project" value="InterPro"/>
</dbReference>
<dbReference type="PROSITE" id="PS01124">
    <property type="entry name" value="HTH_ARAC_FAMILY_2"/>
    <property type="match status" value="1"/>
</dbReference>
<keyword evidence="6" id="KW-1185">Reference proteome</keyword>
<name>A0A6L6WJH0_9RHOB</name>
<dbReference type="InterPro" id="IPR050204">
    <property type="entry name" value="AraC_XylS_family_regulators"/>
</dbReference>
<evidence type="ECO:0000259" key="4">
    <source>
        <dbReference type="PROSITE" id="PS01124"/>
    </source>
</evidence>
<dbReference type="EMBL" id="WQLV01000015">
    <property type="protein sequence ID" value="MVO17963.1"/>
    <property type="molecule type" value="Genomic_DNA"/>
</dbReference>
<dbReference type="InterPro" id="IPR018062">
    <property type="entry name" value="HTH_AraC-typ_CS"/>
</dbReference>
<dbReference type="PANTHER" id="PTHR46796">
    <property type="entry name" value="HTH-TYPE TRANSCRIPTIONAL ACTIVATOR RHAS-RELATED"/>
    <property type="match status" value="1"/>
</dbReference>
<dbReference type="SMART" id="SM00342">
    <property type="entry name" value="HTH_ARAC"/>
    <property type="match status" value="1"/>
</dbReference>
<dbReference type="PRINTS" id="PR00032">
    <property type="entry name" value="HTHARAC"/>
</dbReference>
<protein>
    <submittedName>
        <fullName evidence="5">Helix-turn-helix domain-containing protein</fullName>
    </submittedName>
</protein>
<keyword evidence="3" id="KW-0804">Transcription</keyword>
<keyword evidence="2" id="KW-0238">DNA-binding</keyword>
<dbReference type="Proteomes" id="UP000478892">
    <property type="component" value="Unassembled WGS sequence"/>
</dbReference>
<sequence length="347" mass="38287">MRRQARSIRLNHDGTKTPNSCGEFSIREFAKASLIELIAVYMQKHNPGKLSVSTDGIDALRQAQVPAGTKRDMLQMVARECGPEALLSIGQEIDQVTYDPVWRSALRSESPAVLFDKWHRFEVFAHSSNRVEIDPITETQARFRRSATGGAAPTPPENLLICGLIIGLLEGIGCRGLWCDMASQLGEPVRIRQQCDFCLPNNPAKLLTNNWTIGWQGHSISKAIDPPDNSSAQVDLPPVKDASLATLLKTMTDLMMLDVARQWKTDELASALGLSTRTLQRRLTQAGLSFSQLVRLVRISEACRLLKSGDISLTSIGFCAGFSDSSHFSRDFRASVGLTPSEFRAFQ</sequence>
<keyword evidence="1" id="KW-0805">Transcription regulation</keyword>
<organism evidence="5 6">
    <name type="scientific">Parasedimentitalea huanghaiensis</name>
    <dbReference type="NCBI Taxonomy" id="2682100"/>
    <lineage>
        <taxon>Bacteria</taxon>
        <taxon>Pseudomonadati</taxon>
        <taxon>Pseudomonadota</taxon>
        <taxon>Alphaproteobacteria</taxon>
        <taxon>Rhodobacterales</taxon>
        <taxon>Paracoccaceae</taxon>
        <taxon>Parasedimentitalea</taxon>
    </lineage>
</organism>
<dbReference type="InterPro" id="IPR009057">
    <property type="entry name" value="Homeodomain-like_sf"/>
</dbReference>
<accession>A0A6L6WJH0</accession>
<evidence type="ECO:0000256" key="1">
    <source>
        <dbReference type="ARBA" id="ARBA00023015"/>
    </source>
</evidence>
<dbReference type="Pfam" id="PF12833">
    <property type="entry name" value="HTH_18"/>
    <property type="match status" value="1"/>
</dbReference>
<evidence type="ECO:0000313" key="5">
    <source>
        <dbReference type="EMBL" id="MVO17963.1"/>
    </source>
</evidence>
<evidence type="ECO:0000256" key="3">
    <source>
        <dbReference type="ARBA" id="ARBA00023163"/>
    </source>
</evidence>
<evidence type="ECO:0000256" key="2">
    <source>
        <dbReference type="ARBA" id="ARBA00023125"/>
    </source>
</evidence>
<dbReference type="InterPro" id="IPR018060">
    <property type="entry name" value="HTH_AraC"/>
</dbReference>
<dbReference type="AlphaFoldDB" id="A0A6L6WJH0"/>
<evidence type="ECO:0000313" key="6">
    <source>
        <dbReference type="Proteomes" id="UP000478892"/>
    </source>
</evidence>
<proteinExistence type="predicted"/>
<gene>
    <name evidence="5" type="ORF">GO984_19260</name>
</gene>
<feature type="domain" description="HTH araC/xylS-type" evidence="4">
    <location>
        <begin position="249"/>
        <end position="346"/>
    </location>
</feature>
<dbReference type="InterPro" id="IPR020449">
    <property type="entry name" value="Tscrpt_reg_AraC-type_HTH"/>
</dbReference>
<dbReference type="PROSITE" id="PS00041">
    <property type="entry name" value="HTH_ARAC_FAMILY_1"/>
    <property type="match status" value="1"/>
</dbReference>
<comment type="caution">
    <text evidence="5">The sequence shown here is derived from an EMBL/GenBank/DDBJ whole genome shotgun (WGS) entry which is preliminary data.</text>
</comment>
<dbReference type="GO" id="GO:0003700">
    <property type="term" value="F:DNA-binding transcription factor activity"/>
    <property type="evidence" value="ECO:0007669"/>
    <property type="project" value="InterPro"/>
</dbReference>
<dbReference type="SUPFAM" id="SSF46689">
    <property type="entry name" value="Homeodomain-like"/>
    <property type="match status" value="1"/>
</dbReference>
<reference evidence="5 6" key="1">
    <citation type="submission" date="2019-12" db="EMBL/GenBank/DDBJ databases">
        <authorList>
            <person name="Zhang Y.-J."/>
        </authorList>
    </citation>
    <scope>NUCLEOTIDE SEQUENCE [LARGE SCALE GENOMIC DNA]</scope>
    <source>
        <strain evidence="5 6">CY05</strain>
    </source>
</reference>
<dbReference type="RefSeq" id="WP_157024210.1">
    <property type="nucleotide sequence ID" value="NZ_WQLV01000015.1"/>
</dbReference>
<dbReference type="Gene3D" id="1.10.10.60">
    <property type="entry name" value="Homeodomain-like"/>
    <property type="match status" value="1"/>
</dbReference>